<name>A0A5B9FVT6_9FLAO</name>
<evidence type="ECO:0000313" key="1">
    <source>
        <dbReference type="EMBL" id="QEE51035.1"/>
    </source>
</evidence>
<organism evidence="1 2">
    <name type="scientific">Flavobacterium alkalisoli</name>
    <dbReference type="NCBI Taxonomy" id="2602769"/>
    <lineage>
        <taxon>Bacteria</taxon>
        <taxon>Pseudomonadati</taxon>
        <taxon>Bacteroidota</taxon>
        <taxon>Flavobacteriia</taxon>
        <taxon>Flavobacteriales</taxon>
        <taxon>Flavobacteriaceae</taxon>
        <taxon>Flavobacterium</taxon>
    </lineage>
</organism>
<dbReference type="Proteomes" id="UP000321222">
    <property type="component" value="Chromosome"/>
</dbReference>
<dbReference type="KEGG" id="fak:FUA48_16060"/>
<sequence length="62" mass="6432">MGLDKPTLIQTLITIFNNPTTSSNVETVAQQLADAIEVYVKSGTVVGLCPSNGGALLNGKVE</sequence>
<keyword evidence="2" id="KW-1185">Reference proteome</keyword>
<reference evidence="1 2" key="1">
    <citation type="submission" date="2019-08" db="EMBL/GenBank/DDBJ databases">
        <title>Flavobacterium alkalisoli sp. nov., isolated from rhizosphere soil of Suaeda salsa.</title>
        <authorList>
            <person name="Sun J.-Q."/>
            <person name="Xu L."/>
        </authorList>
    </citation>
    <scope>NUCLEOTIDE SEQUENCE [LARGE SCALE GENOMIC DNA]</scope>
    <source>
        <strain evidence="1 2">XS-5</strain>
    </source>
</reference>
<protein>
    <submittedName>
        <fullName evidence="1">Uncharacterized protein</fullName>
    </submittedName>
</protein>
<dbReference type="RefSeq" id="WP_147584474.1">
    <property type="nucleotide sequence ID" value="NZ_CP042831.1"/>
</dbReference>
<dbReference type="OrthoDB" id="1376077at2"/>
<dbReference type="EMBL" id="CP042831">
    <property type="protein sequence ID" value="QEE51035.1"/>
    <property type="molecule type" value="Genomic_DNA"/>
</dbReference>
<dbReference type="AlphaFoldDB" id="A0A5B9FVT6"/>
<gene>
    <name evidence="1" type="ORF">FUA48_16060</name>
</gene>
<accession>A0A5B9FVT6</accession>
<proteinExistence type="predicted"/>
<evidence type="ECO:0000313" key="2">
    <source>
        <dbReference type="Proteomes" id="UP000321222"/>
    </source>
</evidence>